<evidence type="ECO:0000259" key="5">
    <source>
        <dbReference type="PROSITE" id="PS50404"/>
    </source>
</evidence>
<evidence type="ECO:0000256" key="2">
    <source>
        <dbReference type="ARBA" id="ARBA00022575"/>
    </source>
</evidence>
<dbReference type="InterPro" id="IPR036282">
    <property type="entry name" value="Glutathione-S-Trfase_C_sf"/>
</dbReference>
<keyword evidence="7" id="KW-1185">Reference proteome</keyword>
<dbReference type="GO" id="GO:0009636">
    <property type="term" value="P:response to toxic substance"/>
    <property type="evidence" value="ECO:0007669"/>
    <property type="project" value="UniProtKB-KW"/>
</dbReference>
<dbReference type="Pfam" id="PF13417">
    <property type="entry name" value="GST_N_3"/>
    <property type="match status" value="1"/>
</dbReference>
<evidence type="ECO:0000256" key="3">
    <source>
        <dbReference type="ARBA" id="ARBA00047960"/>
    </source>
</evidence>
<dbReference type="Gene3D" id="3.40.30.10">
    <property type="entry name" value="Glutaredoxin"/>
    <property type="match status" value="1"/>
</dbReference>
<dbReference type="EMBL" id="CAMGYJ010000007">
    <property type="protein sequence ID" value="CAI0442936.1"/>
    <property type="molecule type" value="Genomic_DNA"/>
</dbReference>
<evidence type="ECO:0000313" key="6">
    <source>
        <dbReference type="EMBL" id="CAI0442936.1"/>
    </source>
</evidence>
<dbReference type="AlphaFoldDB" id="A0AAV0M9M0"/>
<dbReference type="PANTHER" id="PTHR44328:SF11">
    <property type="entry name" value="GLUTATHIONE S-TRANSFERASE L2, CHLOROPLASTIC"/>
    <property type="match status" value="1"/>
</dbReference>
<dbReference type="SUPFAM" id="SSF52833">
    <property type="entry name" value="Thioredoxin-like"/>
    <property type="match status" value="1"/>
</dbReference>
<dbReference type="PROSITE" id="PS50404">
    <property type="entry name" value="GST_NTER"/>
    <property type="match status" value="1"/>
</dbReference>
<dbReference type="GO" id="GO:0004364">
    <property type="term" value="F:glutathione transferase activity"/>
    <property type="evidence" value="ECO:0007669"/>
    <property type="project" value="UniProtKB-EC"/>
</dbReference>
<dbReference type="Pfam" id="PF13410">
    <property type="entry name" value="GST_C_2"/>
    <property type="match status" value="1"/>
</dbReference>
<dbReference type="Gene3D" id="1.20.1050.10">
    <property type="match status" value="1"/>
</dbReference>
<organism evidence="6 7">
    <name type="scientific">Linum tenue</name>
    <dbReference type="NCBI Taxonomy" id="586396"/>
    <lineage>
        <taxon>Eukaryota</taxon>
        <taxon>Viridiplantae</taxon>
        <taxon>Streptophyta</taxon>
        <taxon>Embryophyta</taxon>
        <taxon>Tracheophyta</taxon>
        <taxon>Spermatophyta</taxon>
        <taxon>Magnoliopsida</taxon>
        <taxon>eudicotyledons</taxon>
        <taxon>Gunneridae</taxon>
        <taxon>Pentapetalae</taxon>
        <taxon>rosids</taxon>
        <taxon>fabids</taxon>
        <taxon>Malpighiales</taxon>
        <taxon>Linaceae</taxon>
        <taxon>Linum</taxon>
    </lineage>
</organism>
<gene>
    <name evidence="6" type="ORF">LITE_LOCUS27453</name>
</gene>
<evidence type="ECO:0000256" key="4">
    <source>
        <dbReference type="ARBA" id="ARBA00060732"/>
    </source>
</evidence>
<evidence type="ECO:0000313" key="7">
    <source>
        <dbReference type="Proteomes" id="UP001154282"/>
    </source>
</evidence>
<dbReference type="SFLD" id="SFLDG00358">
    <property type="entry name" value="Main_(cytGST)"/>
    <property type="match status" value="1"/>
</dbReference>
<dbReference type="InterPro" id="IPR036249">
    <property type="entry name" value="Thioredoxin-like_sf"/>
</dbReference>
<dbReference type="InterPro" id="IPR044629">
    <property type="entry name" value="GSTL1/2/3"/>
</dbReference>
<feature type="domain" description="GST N-terminal" evidence="5">
    <location>
        <begin position="100"/>
        <end position="181"/>
    </location>
</feature>
<protein>
    <recommendedName>
        <fullName evidence="1">glutathione transferase</fullName>
        <ecNumber evidence="1">2.5.1.18</ecNumber>
    </recommendedName>
</protein>
<comment type="catalytic activity">
    <reaction evidence="3">
        <text>RX + glutathione = an S-substituted glutathione + a halide anion + H(+)</text>
        <dbReference type="Rhea" id="RHEA:16437"/>
        <dbReference type="ChEBI" id="CHEBI:15378"/>
        <dbReference type="ChEBI" id="CHEBI:16042"/>
        <dbReference type="ChEBI" id="CHEBI:17792"/>
        <dbReference type="ChEBI" id="CHEBI:57925"/>
        <dbReference type="ChEBI" id="CHEBI:90779"/>
        <dbReference type="EC" id="2.5.1.18"/>
    </reaction>
</comment>
<dbReference type="PANTHER" id="PTHR44328">
    <property type="entry name" value="GLUTATHIONE S-TRANSFERASE L1"/>
    <property type="match status" value="1"/>
</dbReference>
<dbReference type="EC" id="2.5.1.18" evidence="1"/>
<dbReference type="FunFam" id="1.20.1050.10:FF:000041">
    <property type="entry name" value="Lambda class glutathione S-transferase"/>
    <property type="match status" value="1"/>
</dbReference>
<evidence type="ECO:0000256" key="1">
    <source>
        <dbReference type="ARBA" id="ARBA00012452"/>
    </source>
</evidence>
<sequence length="349" mass="39132">MATFPLNGSSVSASNTALSLNLKPSSHQKPSVLVPTTIIPSRRRRSLLPALALTNDLGNKFRRARVSHITSATMAAGLSVGEILPPPLTSASDLPAIFDGTSRLYLSYTCPYAQRVWITRNCKGLHEEIKLVPLDLKDRPSWYKEKVYPPNKVPALEHNNEVIGESLDLMKYIDAQFHGPQLLPQDPARREFAEELFSNAGSFHKSVSSTLKGEGDEAVTEAAFDDIEAALSKFDDGPFFLGQFSLADIAYAPFMERYQPVLLDMRNYDVTAKRPKLATWIQEMSKIEGYNQTRRDPKEHVENYNKRFAVILFCPTHQKLDNHVQGETASPLKGFEMSRDFSPVQQLYS</sequence>
<comment type="caution">
    <text evidence="6">The sequence shown here is derived from an EMBL/GenBank/DDBJ whole genome shotgun (WGS) entry which is preliminary data.</text>
</comment>
<reference evidence="6" key="1">
    <citation type="submission" date="2022-08" db="EMBL/GenBank/DDBJ databases">
        <authorList>
            <person name="Gutierrez-Valencia J."/>
        </authorList>
    </citation>
    <scope>NUCLEOTIDE SEQUENCE</scope>
</reference>
<dbReference type="InterPro" id="IPR040079">
    <property type="entry name" value="Glutathione_S-Trfase"/>
</dbReference>
<dbReference type="Proteomes" id="UP001154282">
    <property type="component" value="Unassembled WGS sequence"/>
</dbReference>
<dbReference type="InterPro" id="IPR004045">
    <property type="entry name" value="Glutathione_S-Trfase_N"/>
</dbReference>
<dbReference type="SUPFAM" id="SSF47616">
    <property type="entry name" value="GST C-terminal domain-like"/>
    <property type="match status" value="1"/>
</dbReference>
<dbReference type="SFLD" id="SFLDS00019">
    <property type="entry name" value="Glutathione_Transferase_(cytos"/>
    <property type="match status" value="1"/>
</dbReference>
<dbReference type="FunFam" id="3.40.30.10:FF:000091">
    <property type="entry name" value="Glutathione S-transferase L2, chloroplastic"/>
    <property type="match status" value="1"/>
</dbReference>
<accession>A0AAV0M9M0</accession>
<proteinExistence type="inferred from homology"/>
<keyword evidence="2" id="KW-0216">Detoxification</keyword>
<comment type="similarity">
    <text evidence="4">Belongs to the GST superfamily. Lambda family.</text>
</comment>
<name>A0AAV0M9M0_9ROSI</name>